<dbReference type="GO" id="GO:0032259">
    <property type="term" value="P:methylation"/>
    <property type="evidence" value="ECO:0007669"/>
    <property type="project" value="UniProtKB-KW"/>
</dbReference>
<feature type="domain" description="Methyltransferase" evidence="3">
    <location>
        <begin position="65"/>
        <end position="157"/>
    </location>
</feature>
<dbReference type="RefSeq" id="WP_071657978.1">
    <property type="nucleotide sequence ID" value="NZ_MLCF01000116.1"/>
</dbReference>
<dbReference type="PANTHER" id="PTHR43861">
    <property type="entry name" value="TRANS-ACONITATE 2-METHYLTRANSFERASE-RELATED"/>
    <property type="match status" value="1"/>
</dbReference>
<dbReference type="PANTHER" id="PTHR43861:SF1">
    <property type="entry name" value="TRANS-ACONITATE 2-METHYLTRANSFERASE"/>
    <property type="match status" value="1"/>
</dbReference>
<comment type="caution">
    <text evidence="4">The sequence shown here is derived from an EMBL/GenBank/DDBJ whole genome shotgun (WGS) entry which is preliminary data.</text>
</comment>
<dbReference type="InterPro" id="IPR041698">
    <property type="entry name" value="Methyltransf_25"/>
</dbReference>
<organism evidence="4 5">
    <name type="scientific">Mangrovactinospora gilvigrisea</name>
    <dbReference type="NCBI Taxonomy" id="1428644"/>
    <lineage>
        <taxon>Bacteria</taxon>
        <taxon>Bacillati</taxon>
        <taxon>Actinomycetota</taxon>
        <taxon>Actinomycetes</taxon>
        <taxon>Kitasatosporales</taxon>
        <taxon>Streptomycetaceae</taxon>
        <taxon>Mangrovactinospora</taxon>
    </lineage>
</organism>
<dbReference type="STRING" id="1428644.BIV57_18285"/>
<evidence type="ECO:0000259" key="3">
    <source>
        <dbReference type="Pfam" id="PF13649"/>
    </source>
</evidence>
<evidence type="ECO:0000256" key="2">
    <source>
        <dbReference type="ARBA" id="ARBA00022679"/>
    </source>
</evidence>
<dbReference type="CDD" id="cd02440">
    <property type="entry name" value="AdoMet_MTases"/>
    <property type="match status" value="1"/>
</dbReference>
<keyword evidence="1 4" id="KW-0489">Methyltransferase</keyword>
<keyword evidence="2 4" id="KW-0808">Transferase</keyword>
<evidence type="ECO:0000313" key="5">
    <source>
        <dbReference type="Proteomes" id="UP000243342"/>
    </source>
</evidence>
<gene>
    <name evidence="4" type="ORF">BIV57_18285</name>
</gene>
<dbReference type="GO" id="GO:0017000">
    <property type="term" value="P:antibiotic biosynthetic process"/>
    <property type="evidence" value="ECO:0007669"/>
    <property type="project" value="UniProtKB-ARBA"/>
</dbReference>
<dbReference type="Gene3D" id="3.40.50.150">
    <property type="entry name" value="Vaccinia Virus protein VP39"/>
    <property type="match status" value="1"/>
</dbReference>
<name>A0A1J7C8W5_9ACTN</name>
<dbReference type="OrthoDB" id="8385759at2"/>
<dbReference type="SUPFAM" id="SSF53335">
    <property type="entry name" value="S-adenosyl-L-methionine-dependent methyltransferases"/>
    <property type="match status" value="1"/>
</dbReference>
<evidence type="ECO:0000313" key="4">
    <source>
        <dbReference type="EMBL" id="OIV36058.1"/>
    </source>
</evidence>
<dbReference type="GO" id="GO:0008168">
    <property type="term" value="F:methyltransferase activity"/>
    <property type="evidence" value="ECO:0007669"/>
    <property type="project" value="UniProtKB-KW"/>
</dbReference>
<dbReference type="Pfam" id="PF13649">
    <property type="entry name" value="Methyltransf_25"/>
    <property type="match status" value="1"/>
</dbReference>
<dbReference type="InterPro" id="IPR029063">
    <property type="entry name" value="SAM-dependent_MTases_sf"/>
</dbReference>
<dbReference type="Proteomes" id="UP000243342">
    <property type="component" value="Unassembled WGS sequence"/>
</dbReference>
<protein>
    <submittedName>
        <fullName evidence="4">Methyltransferase type 12</fullName>
    </submittedName>
</protein>
<evidence type="ECO:0000256" key="1">
    <source>
        <dbReference type="ARBA" id="ARBA00022603"/>
    </source>
</evidence>
<proteinExistence type="predicted"/>
<sequence>MTATPDPADWRELNRAHWDASTPVHVASDFYDLAGFRAGADPFAVRPWEPEELGPVDGRSLVHLQCHIGTDTLGWARRGARVTGVDLSPESVKAARKLAADIGAEGARFVESDVYAAPEALHGERFDIVYTGVGALVWLPDMAEWARVVARLLKPGGVFYISEFHPMKDVVAEDGRTLEGDYFGREPMVCTGGWTYTDGPALAEETTGVEFVHPLGDVVTALAAAGLRIELLRERDTTMFRRYPALVRGEDGLYRFPEDGAYAHLPLMYSLRATAPPARASETA</sequence>
<dbReference type="EMBL" id="MLCF01000116">
    <property type="protein sequence ID" value="OIV36058.1"/>
    <property type="molecule type" value="Genomic_DNA"/>
</dbReference>
<keyword evidence="5" id="KW-1185">Reference proteome</keyword>
<dbReference type="AlphaFoldDB" id="A0A1J7C8W5"/>
<accession>A0A1J7C8W5</accession>
<reference evidence="4 5" key="1">
    <citation type="submission" date="2016-10" db="EMBL/GenBank/DDBJ databases">
        <title>Genome sequence of Streptomyces gilvigriseus MUSC 26.</title>
        <authorList>
            <person name="Lee L.-H."/>
            <person name="Ser H.-L."/>
        </authorList>
    </citation>
    <scope>NUCLEOTIDE SEQUENCE [LARGE SCALE GENOMIC DNA]</scope>
    <source>
        <strain evidence="4 5">MUSC 26</strain>
    </source>
</reference>